<proteinExistence type="inferred from homology"/>
<organism evidence="15 16">
    <name type="scientific">Armatimonas rosea</name>
    <dbReference type="NCBI Taxonomy" id="685828"/>
    <lineage>
        <taxon>Bacteria</taxon>
        <taxon>Bacillati</taxon>
        <taxon>Armatimonadota</taxon>
        <taxon>Armatimonadia</taxon>
        <taxon>Armatimonadales</taxon>
        <taxon>Armatimonadaceae</taxon>
        <taxon>Armatimonas</taxon>
    </lineage>
</organism>
<dbReference type="AlphaFoldDB" id="A0A7W9W8H7"/>
<evidence type="ECO:0000256" key="10">
    <source>
        <dbReference type="PIRSR" id="PIRSR601088-3"/>
    </source>
</evidence>
<evidence type="ECO:0000256" key="5">
    <source>
        <dbReference type="ARBA" id="ARBA00023027"/>
    </source>
</evidence>
<comment type="similarity">
    <text evidence="2 12">Belongs to the glycosyl hydrolase 4 family.</text>
</comment>
<keyword evidence="4 12" id="KW-0378">Hydrolase</keyword>
<dbReference type="Pfam" id="PF02056">
    <property type="entry name" value="Glyco_hydro_4"/>
    <property type="match status" value="1"/>
</dbReference>
<feature type="binding site" evidence="10">
    <location>
        <position position="214"/>
    </location>
    <ligand>
        <name>Mn(2+)</name>
        <dbReference type="ChEBI" id="CHEBI:29035"/>
    </ligand>
</feature>
<dbReference type="PANTHER" id="PTHR32092">
    <property type="entry name" value="6-PHOSPHO-BETA-GLUCOSIDASE-RELATED"/>
    <property type="match status" value="1"/>
</dbReference>
<keyword evidence="10" id="KW-0170">Cobalt</keyword>
<evidence type="ECO:0000256" key="12">
    <source>
        <dbReference type="RuleBase" id="RU361152"/>
    </source>
</evidence>
<keyword evidence="7" id="KW-0119">Carbohydrate metabolism</keyword>
<keyword evidence="16" id="KW-1185">Reference proteome</keyword>
<dbReference type="InterPro" id="IPR053715">
    <property type="entry name" value="GH4_Enzyme_sf"/>
</dbReference>
<dbReference type="EC" id="3.2.1.22" evidence="15"/>
<dbReference type="SUPFAM" id="SSF51735">
    <property type="entry name" value="NAD(P)-binding Rossmann-fold domains"/>
    <property type="match status" value="1"/>
</dbReference>
<keyword evidence="6 10" id="KW-0464">Manganese</keyword>
<keyword evidence="3 10" id="KW-0479">Metal-binding</keyword>
<dbReference type="GO" id="GO:0046872">
    <property type="term" value="F:metal ion binding"/>
    <property type="evidence" value="ECO:0007669"/>
    <property type="project" value="UniProtKB-KW"/>
</dbReference>
<dbReference type="GO" id="GO:0004557">
    <property type="term" value="F:alpha-galactosidase activity"/>
    <property type="evidence" value="ECO:0007669"/>
    <property type="project" value="UniProtKB-EC"/>
</dbReference>
<sequence length="520" mass="57432">MPLKVAMIGAGSIGFTRRLMADLLTVPEFADMHFAFHDLNAQNLDMVKQLAERDIKGNGLPATISTSTDRRTSVADADYVISTVRIGGLSAFADDIDIPLEYGIDQCVGDTLCAGGIMYGQRGIAATLDFCKDIREVAKPDVLFLNYANPMAMLTWAANHYGGVNTVGLCHGVQGAQHQIASCVEQWAKREELLGADEKVHRKDIDFVFSGINHQTWCVKAVWRGIDLIPKLYELFTGHDRYPTTEKVRIDALKRFGYYSTESNGHLSEYLPWYRKRLDEVTKWIDLSSWINGETGGYLRVCTEGRNWFETDFPNWLAQDPPQFTPEKRSEEHGSYIIESLETGRVYRGHFNVVNNGAIPNLAADAIVEVPGYVDRNGISIPIVGDLPLACAATCTASINVQRMSVHAALTGDRTLLKQAMLHDPLTGAVCDPEEIWQMTDQMLVAQAEWLPQYVASGAVDAAQAELAAQEANGTRVHRMVGFKGTARQHTKTVEEMAAAKEESRKNAQAADKGKMTTNA</sequence>
<dbReference type="RefSeq" id="WP_184198941.1">
    <property type="nucleotide sequence ID" value="NZ_JACHGW010000003.1"/>
</dbReference>
<comment type="caution">
    <text evidence="15">The sequence shown here is derived from an EMBL/GenBank/DDBJ whole genome shotgun (WGS) entry which is preliminary data.</text>
</comment>
<accession>A0A7W9W8H7</accession>
<dbReference type="Proteomes" id="UP000520814">
    <property type="component" value="Unassembled WGS sequence"/>
</dbReference>
<keyword evidence="10" id="KW-0533">Nickel</keyword>
<feature type="domain" description="Glycosyl hydrolase family 4 C-terminal" evidence="14">
    <location>
        <begin position="210"/>
        <end position="427"/>
    </location>
</feature>
<evidence type="ECO:0000313" key="16">
    <source>
        <dbReference type="Proteomes" id="UP000520814"/>
    </source>
</evidence>
<dbReference type="InterPro" id="IPR015955">
    <property type="entry name" value="Lactate_DH/Glyco_Ohase_4_C"/>
</dbReference>
<dbReference type="Gene3D" id="3.90.1820.10">
    <property type="entry name" value="AglA-like glucosidase"/>
    <property type="match status" value="1"/>
</dbReference>
<evidence type="ECO:0000313" key="15">
    <source>
        <dbReference type="EMBL" id="MBB6051617.1"/>
    </source>
</evidence>
<feature type="binding site" evidence="9">
    <location>
        <position position="149"/>
    </location>
    <ligand>
        <name>substrate</name>
    </ligand>
</feature>
<evidence type="ECO:0000256" key="3">
    <source>
        <dbReference type="ARBA" id="ARBA00022723"/>
    </source>
</evidence>
<comment type="cofactor">
    <cofactor evidence="1">
        <name>Mn(2+)</name>
        <dbReference type="ChEBI" id="CHEBI:29035"/>
    </cofactor>
</comment>
<evidence type="ECO:0000256" key="6">
    <source>
        <dbReference type="ARBA" id="ARBA00023211"/>
    </source>
</evidence>
<keyword evidence="8 12" id="KW-0326">Glycosidase</keyword>
<dbReference type="PANTHER" id="PTHR32092:SF6">
    <property type="entry name" value="ALPHA-GALACTOSIDASE"/>
    <property type="match status" value="1"/>
</dbReference>
<dbReference type="SUPFAM" id="SSF56327">
    <property type="entry name" value="LDH C-terminal domain-like"/>
    <property type="match status" value="1"/>
</dbReference>
<comment type="cofactor">
    <cofactor evidence="12">
        <name>NAD(+)</name>
        <dbReference type="ChEBI" id="CHEBI:57540"/>
    </cofactor>
    <text evidence="12">Binds 1 NAD(+) per subunit.</text>
</comment>
<dbReference type="PRINTS" id="PR00732">
    <property type="entry name" value="GLHYDRLASE4"/>
</dbReference>
<dbReference type="Pfam" id="PF11975">
    <property type="entry name" value="Glyco_hydro_4C"/>
    <property type="match status" value="1"/>
</dbReference>
<evidence type="ECO:0000256" key="1">
    <source>
        <dbReference type="ARBA" id="ARBA00001936"/>
    </source>
</evidence>
<name>A0A7W9W8H7_ARMRO</name>
<dbReference type="InterPro" id="IPR036291">
    <property type="entry name" value="NAD(P)-bd_dom_sf"/>
</dbReference>
<dbReference type="InterPro" id="IPR001088">
    <property type="entry name" value="Glyco_hydro_4"/>
</dbReference>
<evidence type="ECO:0000256" key="13">
    <source>
        <dbReference type="SAM" id="MobiDB-lite"/>
    </source>
</evidence>
<reference evidence="15 16" key="1">
    <citation type="submission" date="2020-08" db="EMBL/GenBank/DDBJ databases">
        <title>Genomic Encyclopedia of Type Strains, Phase IV (KMG-IV): sequencing the most valuable type-strain genomes for metagenomic binning, comparative biology and taxonomic classification.</title>
        <authorList>
            <person name="Goeker M."/>
        </authorList>
    </citation>
    <scope>NUCLEOTIDE SEQUENCE [LARGE SCALE GENOMIC DNA]</scope>
    <source>
        <strain evidence="15 16">DSM 23562</strain>
    </source>
</reference>
<dbReference type="NCBIfam" id="NF011657">
    <property type="entry name" value="PRK15076.1"/>
    <property type="match status" value="1"/>
</dbReference>
<evidence type="ECO:0000256" key="9">
    <source>
        <dbReference type="PIRSR" id="PIRSR601088-2"/>
    </source>
</evidence>
<evidence type="ECO:0000256" key="7">
    <source>
        <dbReference type="ARBA" id="ARBA00023277"/>
    </source>
</evidence>
<evidence type="ECO:0000259" key="14">
    <source>
        <dbReference type="Pfam" id="PF11975"/>
    </source>
</evidence>
<keyword evidence="5 12" id="KW-0520">NAD</keyword>
<keyword evidence="10" id="KW-0408">Iron</keyword>
<dbReference type="GO" id="GO:0005975">
    <property type="term" value="P:carbohydrate metabolic process"/>
    <property type="evidence" value="ECO:0007669"/>
    <property type="project" value="InterPro"/>
</dbReference>
<feature type="binding site" evidence="10">
    <location>
        <position position="170"/>
    </location>
    <ligand>
        <name>Mn(2+)</name>
        <dbReference type="ChEBI" id="CHEBI:29035"/>
    </ligand>
</feature>
<feature type="region of interest" description="Disordered" evidence="13">
    <location>
        <begin position="499"/>
        <end position="520"/>
    </location>
</feature>
<evidence type="ECO:0000256" key="8">
    <source>
        <dbReference type="ARBA" id="ARBA00023295"/>
    </source>
</evidence>
<dbReference type="GO" id="GO:0016616">
    <property type="term" value="F:oxidoreductase activity, acting on the CH-OH group of donors, NAD or NADP as acceptor"/>
    <property type="evidence" value="ECO:0007669"/>
    <property type="project" value="InterPro"/>
</dbReference>
<dbReference type="EMBL" id="JACHGW010000003">
    <property type="protein sequence ID" value="MBB6051617.1"/>
    <property type="molecule type" value="Genomic_DNA"/>
</dbReference>
<protein>
    <submittedName>
        <fullName evidence="15">Alpha-galactosidase</fullName>
        <ecNumber evidence="15">3.2.1.22</ecNumber>
    </submittedName>
</protein>
<feature type="site" description="Increases basicity of active site Tyr" evidence="11">
    <location>
        <position position="110"/>
    </location>
</feature>
<dbReference type="InterPro" id="IPR022616">
    <property type="entry name" value="Glyco_hydro_4_C"/>
</dbReference>
<dbReference type="CDD" id="cd05297">
    <property type="entry name" value="GH4_alpha_glucosidase_galactosidase"/>
    <property type="match status" value="1"/>
</dbReference>
<gene>
    <name evidence="15" type="ORF">HNQ39_003427</name>
</gene>
<evidence type="ECO:0000256" key="11">
    <source>
        <dbReference type="PIRSR" id="PIRSR601088-4"/>
    </source>
</evidence>
<evidence type="ECO:0000256" key="2">
    <source>
        <dbReference type="ARBA" id="ARBA00010141"/>
    </source>
</evidence>
<evidence type="ECO:0000256" key="4">
    <source>
        <dbReference type="ARBA" id="ARBA00022801"/>
    </source>
</evidence>